<dbReference type="Proteomes" id="UP000190961">
    <property type="component" value="Unassembled WGS sequence"/>
</dbReference>
<proteinExistence type="predicted"/>
<dbReference type="SUPFAM" id="SSF52833">
    <property type="entry name" value="Thioredoxin-like"/>
    <property type="match status" value="1"/>
</dbReference>
<protein>
    <submittedName>
        <fullName evidence="1">(2Fe-2S) ferredoxin</fullName>
    </submittedName>
</protein>
<dbReference type="STRING" id="688867.SAMN05660236_0744"/>
<gene>
    <name evidence="1" type="ORF">SAMN05660236_0744</name>
</gene>
<dbReference type="RefSeq" id="WP_159453595.1">
    <property type="nucleotide sequence ID" value="NZ_FUZU01000001.1"/>
</dbReference>
<dbReference type="Pfam" id="PF01257">
    <property type="entry name" value="2Fe-2S_thioredx"/>
    <property type="match status" value="1"/>
</dbReference>
<dbReference type="InterPro" id="IPR036249">
    <property type="entry name" value="Thioredoxin-like_sf"/>
</dbReference>
<dbReference type="OrthoDB" id="9761899at2"/>
<organism evidence="1 2">
    <name type="scientific">Ohtaekwangia koreensis</name>
    <dbReference type="NCBI Taxonomy" id="688867"/>
    <lineage>
        <taxon>Bacteria</taxon>
        <taxon>Pseudomonadati</taxon>
        <taxon>Bacteroidota</taxon>
        <taxon>Cytophagia</taxon>
        <taxon>Cytophagales</taxon>
        <taxon>Fulvivirgaceae</taxon>
        <taxon>Ohtaekwangia</taxon>
    </lineage>
</organism>
<dbReference type="AlphaFoldDB" id="A0A1T5J4Q8"/>
<accession>A0A1T5J4Q8</accession>
<evidence type="ECO:0000313" key="2">
    <source>
        <dbReference type="Proteomes" id="UP000190961"/>
    </source>
</evidence>
<reference evidence="1 2" key="1">
    <citation type="submission" date="2017-02" db="EMBL/GenBank/DDBJ databases">
        <authorList>
            <person name="Peterson S.W."/>
        </authorList>
    </citation>
    <scope>NUCLEOTIDE SEQUENCE [LARGE SCALE GENOMIC DNA]</scope>
    <source>
        <strain evidence="1 2">DSM 25262</strain>
    </source>
</reference>
<dbReference type="Gene3D" id="3.40.30.10">
    <property type="entry name" value="Glutaredoxin"/>
    <property type="match status" value="1"/>
</dbReference>
<keyword evidence="2" id="KW-1185">Reference proteome</keyword>
<dbReference type="EMBL" id="FUZU01000001">
    <property type="protein sequence ID" value="SKC46282.1"/>
    <property type="molecule type" value="Genomic_DNA"/>
</dbReference>
<dbReference type="CDD" id="cd02980">
    <property type="entry name" value="TRX_Fd_family"/>
    <property type="match status" value="1"/>
</dbReference>
<evidence type="ECO:0000313" key="1">
    <source>
        <dbReference type="EMBL" id="SKC46282.1"/>
    </source>
</evidence>
<sequence>MGKDLTKVTNTVFICNGSTCKKNGAEESVRELRCAIKMAGLHEITHTVKTLCLGQCENAPVLFVDPQGSWYKRMTTETMGEFVNIKLKQKGDLDYNLLFSKGWTKMFPVRDIEPKTRQEFSVHQDESIGEIYGAAIYPWEHNVYPLLKEIFQVYRSQLTIYHYDQLLRSEEFSIYYADGKATVAGNNDAEKIEVIMAAARESEFFLLKVSRIKMYQRSSESTRGLYIANSRNGVFLNIEWNGEGNFWNHVVDNYINISG</sequence>
<name>A0A1T5J4Q8_9BACT</name>